<proteinExistence type="predicted"/>
<evidence type="ECO:0000259" key="1">
    <source>
        <dbReference type="PROSITE" id="PS51459"/>
    </source>
</evidence>
<dbReference type="Proteomes" id="UP000177078">
    <property type="component" value="Unassembled WGS sequence"/>
</dbReference>
<dbReference type="AlphaFoldDB" id="A0A1G2REK1"/>
<protein>
    <recommendedName>
        <fullName evidence="1">Fido domain-containing protein</fullName>
    </recommendedName>
</protein>
<dbReference type="InterPro" id="IPR053737">
    <property type="entry name" value="Type_II_TA_Toxin"/>
</dbReference>
<organism evidence="2 3">
    <name type="scientific">Candidatus Wildermuthbacteria bacterium RIFCSPHIGHO2_12_FULL_40_12</name>
    <dbReference type="NCBI Taxonomy" id="1802457"/>
    <lineage>
        <taxon>Bacteria</taxon>
        <taxon>Candidatus Wildermuthiibacteriota</taxon>
    </lineage>
</organism>
<dbReference type="Pfam" id="PF02661">
    <property type="entry name" value="Fic"/>
    <property type="match status" value="1"/>
</dbReference>
<sequence>MKYLNKEQILLIHSIAIDETSGMHGVRDYHTILSLEELPRQKFGGKELYPTIFLKGAVYVKNILMSHPFIDGNKRTGMTAAFVFLENNGYKATAKEGEIERFALRIIHDRLELQKIAEWLKRNSKKIK</sequence>
<dbReference type="NCBIfam" id="TIGR01550">
    <property type="entry name" value="DOC_P1"/>
    <property type="match status" value="1"/>
</dbReference>
<dbReference type="InterPro" id="IPR003812">
    <property type="entry name" value="Fido"/>
</dbReference>
<dbReference type="PIRSF" id="PIRSF018297">
    <property type="entry name" value="Doc"/>
    <property type="match status" value="1"/>
</dbReference>
<dbReference type="PANTHER" id="PTHR39426:SF1">
    <property type="entry name" value="HOMOLOGY TO DEATH-ON-CURING PROTEIN OF PHAGE P1"/>
    <property type="match status" value="1"/>
</dbReference>
<dbReference type="PROSITE" id="PS51459">
    <property type="entry name" value="FIDO"/>
    <property type="match status" value="1"/>
</dbReference>
<comment type="caution">
    <text evidence="2">The sequence shown here is derived from an EMBL/GenBank/DDBJ whole genome shotgun (WGS) entry which is preliminary data.</text>
</comment>
<dbReference type="SUPFAM" id="SSF140931">
    <property type="entry name" value="Fic-like"/>
    <property type="match status" value="1"/>
</dbReference>
<dbReference type="GO" id="GO:0016301">
    <property type="term" value="F:kinase activity"/>
    <property type="evidence" value="ECO:0007669"/>
    <property type="project" value="InterPro"/>
</dbReference>
<accession>A0A1G2REK1</accession>
<evidence type="ECO:0000313" key="3">
    <source>
        <dbReference type="Proteomes" id="UP000177078"/>
    </source>
</evidence>
<evidence type="ECO:0000313" key="2">
    <source>
        <dbReference type="EMBL" id="OHA71276.1"/>
    </source>
</evidence>
<dbReference type="PANTHER" id="PTHR39426">
    <property type="entry name" value="HOMOLOGY TO DEATH-ON-CURING PROTEIN OF PHAGE P1"/>
    <property type="match status" value="1"/>
</dbReference>
<dbReference type="InterPro" id="IPR006440">
    <property type="entry name" value="Doc"/>
</dbReference>
<gene>
    <name evidence="2" type="ORF">A3F15_01495</name>
</gene>
<dbReference type="EMBL" id="MHUC01000006">
    <property type="protein sequence ID" value="OHA71276.1"/>
    <property type="molecule type" value="Genomic_DNA"/>
</dbReference>
<feature type="domain" description="Fido" evidence="1">
    <location>
        <begin position="4"/>
        <end position="122"/>
    </location>
</feature>
<dbReference type="Gene3D" id="1.20.120.1870">
    <property type="entry name" value="Fic/DOC protein, Fido domain"/>
    <property type="match status" value="1"/>
</dbReference>
<reference evidence="2 3" key="1">
    <citation type="journal article" date="2016" name="Nat. Commun.">
        <title>Thousands of microbial genomes shed light on interconnected biogeochemical processes in an aquifer system.</title>
        <authorList>
            <person name="Anantharaman K."/>
            <person name="Brown C.T."/>
            <person name="Hug L.A."/>
            <person name="Sharon I."/>
            <person name="Castelle C.J."/>
            <person name="Probst A.J."/>
            <person name="Thomas B.C."/>
            <person name="Singh A."/>
            <person name="Wilkins M.J."/>
            <person name="Karaoz U."/>
            <person name="Brodie E.L."/>
            <person name="Williams K.H."/>
            <person name="Hubbard S.S."/>
            <person name="Banfield J.F."/>
        </authorList>
    </citation>
    <scope>NUCLEOTIDE SEQUENCE [LARGE SCALE GENOMIC DNA]</scope>
</reference>
<dbReference type="InterPro" id="IPR036597">
    <property type="entry name" value="Fido-like_dom_sf"/>
</dbReference>
<dbReference type="STRING" id="1802457.A3F15_01495"/>
<name>A0A1G2REK1_9BACT</name>